<feature type="region of interest" description="Disordered" evidence="1">
    <location>
        <begin position="1"/>
        <end position="25"/>
    </location>
</feature>
<organism evidence="3 4">
    <name type="scientific">Stieleria varia</name>
    <dbReference type="NCBI Taxonomy" id="2528005"/>
    <lineage>
        <taxon>Bacteria</taxon>
        <taxon>Pseudomonadati</taxon>
        <taxon>Planctomycetota</taxon>
        <taxon>Planctomycetia</taxon>
        <taxon>Pirellulales</taxon>
        <taxon>Pirellulaceae</taxon>
        <taxon>Stieleria</taxon>
    </lineage>
</organism>
<dbReference type="Pfam" id="PF21880">
    <property type="entry name" value="DUF6916"/>
    <property type="match status" value="1"/>
</dbReference>
<protein>
    <recommendedName>
        <fullName evidence="2">DUF6916 domain-containing protein</fullName>
    </recommendedName>
</protein>
<evidence type="ECO:0000313" key="4">
    <source>
        <dbReference type="Proteomes" id="UP000320176"/>
    </source>
</evidence>
<feature type="compositionally biased region" description="Polar residues" evidence="1">
    <location>
        <begin position="1"/>
        <end position="10"/>
    </location>
</feature>
<feature type="domain" description="DUF6916" evidence="2">
    <location>
        <begin position="63"/>
        <end position="154"/>
    </location>
</feature>
<gene>
    <name evidence="3" type="ORF">Pla52n_34500</name>
</gene>
<evidence type="ECO:0000313" key="3">
    <source>
        <dbReference type="EMBL" id="TWU02400.1"/>
    </source>
</evidence>
<keyword evidence="4" id="KW-1185">Reference proteome</keyword>
<dbReference type="PROSITE" id="PS51318">
    <property type="entry name" value="TAT"/>
    <property type="match status" value="1"/>
</dbReference>
<dbReference type="InterPro" id="IPR006311">
    <property type="entry name" value="TAT_signal"/>
</dbReference>
<dbReference type="InterPro" id="IPR054209">
    <property type="entry name" value="DUF6916"/>
</dbReference>
<reference evidence="3 4" key="1">
    <citation type="submission" date="2019-02" db="EMBL/GenBank/DDBJ databases">
        <title>Deep-cultivation of Planctomycetes and their phenomic and genomic characterization uncovers novel biology.</title>
        <authorList>
            <person name="Wiegand S."/>
            <person name="Jogler M."/>
            <person name="Boedeker C."/>
            <person name="Pinto D."/>
            <person name="Vollmers J."/>
            <person name="Rivas-Marin E."/>
            <person name="Kohn T."/>
            <person name="Peeters S.H."/>
            <person name="Heuer A."/>
            <person name="Rast P."/>
            <person name="Oberbeckmann S."/>
            <person name="Bunk B."/>
            <person name="Jeske O."/>
            <person name="Meyerdierks A."/>
            <person name="Storesund J.E."/>
            <person name="Kallscheuer N."/>
            <person name="Luecker S."/>
            <person name="Lage O.M."/>
            <person name="Pohl T."/>
            <person name="Merkel B.J."/>
            <person name="Hornburger P."/>
            <person name="Mueller R.-W."/>
            <person name="Bruemmer F."/>
            <person name="Labrenz M."/>
            <person name="Spormann A.M."/>
            <person name="Op Den Camp H."/>
            <person name="Overmann J."/>
            <person name="Amann R."/>
            <person name="Jetten M.S.M."/>
            <person name="Mascher T."/>
            <person name="Medema M.H."/>
            <person name="Devos D.P."/>
            <person name="Kaster A.-K."/>
            <person name="Ovreas L."/>
            <person name="Rohde M."/>
            <person name="Galperin M.Y."/>
            <person name="Jogler C."/>
        </authorList>
    </citation>
    <scope>NUCLEOTIDE SEQUENCE [LARGE SCALE GENOMIC DNA]</scope>
    <source>
        <strain evidence="3 4">Pla52n</strain>
    </source>
</reference>
<dbReference type="OrthoDB" id="8926597at2"/>
<accession>A0A5C6ARS1</accession>
<dbReference type="EMBL" id="SJPN01000004">
    <property type="protein sequence ID" value="TWU02400.1"/>
    <property type="molecule type" value="Genomic_DNA"/>
</dbReference>
<proteinExistence type="predicted"/>
<evidence type="ECO:0000256" key="1">
    <source>
        <dbReference type="SAM" id="MobiDB-lite"/>
    </source>
</evidence>
<dbReference type="AlphaFoldDB" id="A0A5C6ARS1"/>
<sequence>MTQFQDNPSQEQHRPAPFEEQSGGAKATSRRGFLGCATAVGAVAALDHTASGAVMPVSPEQISAENFGSYVGETFYASSDCTPTHQLKLVSVKKHERKNLPQQFRDPFALLFRADSSTPLPQQACMLSKPGFGHVSALLVPVGVEDGSVLMEVCVN</sequence>
<comment type="caution">
    <text evidence="3">The sequence shown here is derived from an EMBL/GenBank/DDBJ whole genome shotgun (WGS) entry which is preliminary data.</text>
</comment>
<dbReference type="RefSeq" id="WP_146520740.1">
    <property type="nucleotide sequence ID" value="NZ_CP151726.1"/>
</dbReference>
<evidence type="ECO:0000259" key="2">
    <source>
        <dbReference type="Pfam" id="PF21880"/>
    </source>
</evidence>
<dbReference type="Proteomes" id="UP000320176">
    <property type="component" value="Unassembled WGS sequence"/>
</dbReference>
<name>A0A5C6ARS1_9BACT</name>